<keyword evidence="4" id="KW-0723">Serine/threonine-protein kinase</keyword>
<evidence type="ECO:0000256" key="8">
    <source>
        <dbReference type="ARBA" id="ARBA00022729"/>
    </source>
</evidence>
<feature type="compositionally biased region" description="Polar residues" evidence="19">
    <location>
        <begin position="651"/>
        <end position="669"/>
    </location>
</feature>
<name>A0A7N0ZTN0_KALFE</name>
<keyword evidence="12 20" id="KW-1133">Transmembrane helix</keyword>
<keyword evidence="11 18" id="KW-0067">ATP-binding</keyword>
<dbReference type="Proteomes" id="UP000594263">
    <property type="component" value="Unplaced"/>
</dbReference>
<comment type="catalytic activity">
    <reaction evidence="16">
        <text>L-threonyl-[protein] + ATP = O-phospho-L-threonyl-[protein] + ADP + H(+)</text>
        <dbReference type="Rhea" id="RHEA:46608"/>
        <dbReference type="Rhea" id="RHEA-COMP:11060"/>
        <dbReference type="Rhea" id="RHEA-COMP:11605"/>
        <dbReference type="ChEBI" id="CHEBI:15378"/>
        <dbReference type="ChEBI" id="CHEBI:30013"/>
        <dbReference type="ChEBI" id="CHEBI:30616"/>
        <dbReference type="ChEBI" id="CHEBI:61977"/>
        <dbReference type="ChEBI" id="CHEBI:456216"/>
        <dbReference type="EC" id="2.7.11.1"/>
    </reaction>
</comment>
<evidence type="ECO:0000256" key="4">
    <source>
        <dbReference type="ARBA" id="ARBA00022527"/>
    </source>
</evidence>
<dbReference type="AlphaFoldDB" id="A0A7N0ZTN0"/>
<dbReference type="InterPro" id="IPR011009">
    <property type="entry name" value="Kinase-like_dom_sf"/>
</dbReference>
<dbReference type="SMART" id="SM00220">
    <property type="entry name" value="S_TKc"/>
    <property type="match status" value="1"/>
</dbReference>
<evidence type="ECO:0000256" key="3">
    <source>
        <dbReference type="ARBA" id="ARBA00022475"/>
    </source>
</evidence>
<feature type="chain" id="PRO_5029579251" description="non-specific serine/threonine protein kinase" evidence="21">
    <location>
        <begin position="23"/>
        <end position="669"/>
    </location>
</feature>
<dbReference type="InterPro" id="IPR008271">
    <property type="entry name" value="Ser/Thr_kinase_AS"/>
</dbReference>
<evidence type="ECO:0000313" key="23">
    <source>
        <dbReference type="EnsemblPlants" id="Kaladp0032s0190.1.v1.1"/>
    </source>
</evidence>
<keyword evidence="9 18" id="KW-0547">Nucleotide-binding</keyword>
<accession>A0A7N0ZTN0</accession>
<dbReference type="EnsemblPlants" id="Kaladp0032s0190.1.v1.1">
    <property type="protein sequence ID" value="Kaladp0032s0190.1.v1.1"/>
    <property type="gene ID" value="Kaladp0032s0190.v1.1"/>
</dbReference>
<feature type="region of interest" description="Disordered" evidence="19">
    <location>
        <begin position="644"/>
        <end position="669"/>
    </location>
</feature>
<evidence type="ECO:0000313" key="24">
    <source>
        <dbReference type="Proteomes" id="UP000594263"/>
    </source>
</evidence>
<evidence type="ECO:0000256" key="9">
    <source>
        <dbReference type="ARBA" id="ARBA00022741"/>
    </source>
</evidence>
<dbReference type="Pfam" id="PF13947">
    <property type="entry name" value="GUB_WAK_bind"/>
    <property type="match status" value="1"/>
</dbReference>
<proteinExistence type="predicted"/>
<evidence type="ECO:0000256" key="14">
    <source>
        <dbReference type="ARBA" id="ARBA00023170"/>
    </source>
</evidence>
<evidence type="ECO:0000256" key="2">
    <source>
        <dbReference type="ARBA" id="ARBA00012513"/>
    </source>
</evidence>
<dbReference type="InterPro" id="IPR001245">
    <property type="entry name" value="Ser-Thr/Tyr_kinase_cat_dom"/>
</dbReference>
<reference evidence="23" key="1">
    <citation type="submission" date="2021-01" db="UniProtKB">
        <authorList>
            <consortium name="EnsemblPlants"/>
        </authorList>
    </citation>
    <scope>IDENTIFICATION</scope>
</reference>
<keyword evidence="24" id="KW-1185">Reference proteome</keyword>
<evidence type="ECO:0000256" key="1">
    <source>
        <dbReference type="ARBA" id="ARBA00004251"/>
    </source>
</evidence>
<evidence type="ECO:0000256" key="7">
    <source>
        <dbReference type="ARBA" id="ARBA00022692"/>
    </source>
</evidence>
<keyword evidence="10" id="KW-0418">Kinase</keyword>
<dbReference type="Gramene" id="Kaladp0032s0190.1.v1.1">
    <property type="protein sequence ID" value="Kaladp0032s0190.1.v1.1"/>
    <property type="gene ID" value="Kaladp0032s0190.v1.1"/>
</dbReference>
<dbReference type="InterPro" id="IPR032872">
    <property type="entry name" value="WAK_assoc_C"/>
</dbReference>
<dbReference type="InterPro" id="IPR017441">
    <property type="entry name" value="Protein_kinase_ATP_BS"/>
</dbReference>
<evidence type="ECO:0000256" key="15">
    <source>
        <dbReference type="ARBA" id="ARBA00023180"/>
    </source>
</evidence>
<keyword evidence="6" id="KW-0808">Transferase</keyword>
<feature type="transmembrane region" description="Helical" evidence="20">
    <location>
        <begin position="261"/>
        <end position="282"/>
    </location>
</feature>
<dbReference type="GO" id="GO:0004674">
    <property type="term" value="F:protein serine/threonine kinase activity"/>
    <property type="evidence" value="ECO:0007669"/>
    <property type="project" value="UniProtKB-KW"/>
</dbReference>
<evidence type="ECO:0000256" key="16">
    <source>
        <dbReference type="ARBA" id="ARBA00047899"/>
    </source>
</evidence>
<dbReference type="Gene3D" id="1.10.510.10">
    <property type="entry name" value="Transferase(Phosphotransferase) domain 1"/>
    <property type="match status" value="1"/>
</dbReference>
<evidence type="ECO:0000256" key="11">
    <source>
        <dbReference type="ARBA" id="ARBA00022840"/>
    </source>
</evidence>
<evidence type="ECO:0000256" key="19">
    <source>
        <dbReference type="SAM" id="MobiDB-lite"/>
    </source>
</evidence>
<dbReference type="GO" id="GO:0005524">
    <property type="term" value="F:ATP binding"/>
    <property type="evidence" value="ECO:0007669"/>
    <property type="project" value="UniProtKB-UniRule"/>
</dbReference>
<evidence type="ECO:0000256" key="21">
    <source>
        <dbReference type="SAM" id="SignalP"/>
    </source>
</evidence>
<dbReference type="PROSITE" id="PS00107">
    <property type="entry name" value="PROTEIN_KINASE_ATP"/>
    <property type="match status" value="1"/>
</dbReference>
<dbReference type="FunFam" id="3.30.200.20:FF:000214">
    <property type="entry name" value="WAK1-OsWAK receptor-like cytoplasmic kinase (OsWAK-RLCK)"/>
    <property type="match status" value="1"/>
</dbReference>
<dbReference type="PANTHER" id="PTHR46008:SF2">
    <property type="entry name" value="LEAF RUST 10 DISEASE-RESISTANCE LOCUS RECEPTOR-LIKE PROTEIN KINASE-LIKE 1.4"/>
    <property type="match status" value="1"/>
</dbReference>
<comment type="subcellular location">
    <subcellularLocation>
        <location evidence="1">Cell membrane</location>
        <topology evidence="1">Single-pass type I membrane protein</topology>
    </subcellularLocation>
</comment>
<dbReference type="SUPFAM" id="SSF56112">
    <property type="entry name" value="Protein kinase-like (PK-like)"/>
    <property type="match status" value="1"/>
</dbReference>
<dbReference type="PROSITE" id="PS00108">
    <property type="entry name" value="PROTEIN_KINASE_ST"/>
    <property type="match status" value="1"/>
</dbReference>
<keyword evidence="5" id="KW-0597">Phosphoprotein</keyword>
<evidence type="ECO:0000256" key="17">
    <source>
        <dbReference type="ARBA" id="ARBA00048679"/>
    </source>
</evidence>
<protein>
    <recommendedName>
        <fullName evidence="2">non-specific serine/threonine protein kinase</fullName>
        <ecNumber evidence="2">2.7.11.1</ecNumber>
    </recommendedName>
</protein>
<evidence type="ECO:0000256" key="5">
    <source>
        <dbReference type="ARBA" id="ARBA00022553"/>
    </source>
</evidence>
<feature type="signal peptide" evidence="21">
    <location>
        <begin position="1"/>
        <end position="22"/>
    </location>
</feature>
<dbReference type="PROSITE" id="PS50011">
    <property type="entry name" value="PROTEIN_KINASE_DOM"/>
    <property type="match status" value="1"/>
</dbReference>
<dbReference type="InterPro" id="IPR000719">
    <property type="entry name" value="Prot_kinase_dom"/>
</dbReference>
<feature type="binding site" evidence="18">
    <location>
        <position position="355"/>
    </location>
    <ligand>
        <name>ATP</name>
        <dbReference type="ChEBI" id="CHEBI:30616"/>
    </ligand>
</feature>
<dbReference type="PANTHER" id="PTHR46008">
    <property type="entry name" value="LEAF RUST 10 DISEASE-RESISTANCE LOCUS RECEPTOR-LIKE PROTEIN KINASE-LIKE 1.4"/>
    <property type="match status" value="1"/>
</dbReference>
<keyword evidence="14" id="KW-0675">Receptor</keyword>
<keyword evidence="3" id="KW-1003">Cell membrane</keyword>
<organism evidence="23 24">
    <name type="scientific">Kalanchoe fedtschenkoi</name>
    <name type="common">Lavender scallops</name>
    <name type="synonym">South American air plant</name>
    <dbReference type="NCBI Taxonomy" id="63787"/>
    <lineage>
        <taxon>Eukaryota</taxon>
        <taxon>Viridiplantae</taxon>
        <taxon>Streptophyta</taxon>
        <taxon>Embryophyta</taxon>
        <taxon>Tracheophyta</taxon>
        <taxon>Spermatophyta</taxon>
        <taxon>Magnoliopsida</taxon>
        <taxon>eudicotyledons</taxon>
        <taxon>Gunneridae</taxon>
        <taxon>Pentapetalae</taxon>
        <taxon>Saxifragales</taxon>
        <taxon>Crassulaceae</taxon>
        <taxon>Kalanchoe</taxon>
    </lineage>
</organism>
<dbReference type="InterPro" id="IPR025287">
    <property type="entry name" value="WAK_GUB"/>
</dbReference>
<keyword evidence="15" id="KW-0325">Glycoprotein</keyword>
<evidence type="ECO:0000256" key="18">
    <source>
        <dbReference type="PROSITE-ProRule" id="PRU10141"/>
    </source>
</evidence>
<evidence type="ECO:0000259" key="22">
    <source>
        <dbReference type="PROSITE" id="PS50011"/>
    </source>
</evidence>
<sequence>MNQNSWHICALLWICSSQICLCVFDKFEKCAPIPCGDIPDVSYPFYIQDKQPSYCGQQGFNLSCTRGSLRLSIVSNTFLVRQIFYHNRSLRVSDAGFLNIAQTCSPPARNLSLGGIRFNFTTGREHWAGLYSDCPSKLPPNLTSSAFRVNCTVSGGKAPILAVLGGDPRAGFGVSGCKKSVWTRVEVDGGGFSDKWRGYEEAVRRGLVLNWKATNCSHCRSTGGRCGFDEKDYRFWCYCPDRAHPIACRSPSGNTWLNLEIGSAIAGAGLLICLAAFALWLWRRHNRALSRHILRNPTSRSELERGSIYFGIPVFSYQELEQATNKFDPDRELGDGGFGTVYHGVLKDGREVAVKRLYEHNYRRVEQFMNEVEILTKMRHKNLVSLYGCTSRRSRELLLVYEYVPNGTVADHLHGDRAQHSPLTWSVRMSIAMETASALAYLHANEIIHRDVKTDNILLDSNFCVKVADFGLSRLFPTDMTHVSTAPQGTPGYVDPEYHLCYQLSEKSDVYSFGVVLIELISSLQAVDISRDRHEINLANLAITKIQNCALHELIDHSLGYESDVGIRRMTSSVAELAFRCLQQDKEMRPSMDEVVEVLKAIESTNHETEKLSDAEEKETYDDEVMNIHPLPSPEMDKAVLLKKRIPPASPNSVTDKWSSRSTTPNTSA</sequence>
<dbReference type="FunFam" id="1.10.510.10:FF:000161">
    <property type="entry name" value="Wall-associated receptor kinase-like 20"/>
    <property type="match status" value="1"/>
</dbReference>
<dbReference type="Pfam" id="PF07714">
    <property type="entry name" value="PK_Tyr_Ser-Thr"/>
    <property type="match status" value="1"/>
</dbReference>
<dbReference type="Pfam" id="PF14380">
    <property type="entry name" value="WAK_assoc"/>
    <property type="match status" value="1"/>
</dbReference>
<dbReference type="OMA" id="NFKVRRM"/>
<keyword evidence="8 21" id="KW-0732">Signal</keyword>
<dbReference type="GO" id="GO:0030247">
    <property type="term" value="F:polysaccharide binding"/>
    <property type="evidence" value="ECO:0007669"/>
    <property type="project" value="InterPro"/>
</dbReference>
<dbReference type="Gene3D" id="3.30.200.20">
    <property type="entry name" value="Phosphorylase Kinase, domain 1"/>
    <property type="match status" value="1"/>
</dbReference>
<evidence type="ECO:0000256" key="6">
    <source>
        <dbReference type="ARBA" id="ARBA00022679"/>
    </source>
</evidence>
<keyword evidence="7 20" id="KW-0812">Transmembrane</keyword>
<dbReference type="GO" id="GO:0005886">
    <property type="term" value="C:plasma membrane"/>
    <property type="evidence" value="ECO:0007669"/>
    <property type="project" value="UniProtKB-SubCell"/>
</dbReference>
<feature type="domain" description="Protein kinase" evidence="22">
    <location>
        <begin position="327"/>
        <end position="610"/>
    </location>
</feature>
<evidence type="ECO:0000256" key="12">
    <source>
        <dbReference type="ARBA" id="ARBA00022989"/>
    </source>
</evidence>
<keyword evidence="13 20" id="KW-0472">Membrane</keyword>
<evidence type="ECO:0000256" key="20">
    <source>
        <dbReference type="SAM" id="Phobius"/>
    </source>
</evidence>
<evidence type="ECO:0000256" key="10">
    <source>
        <dbReference type="ARBA" id="ARBA00022777"/>
    </source>
</evidence>
<dbReference type="EC" id="2.7.11.1" evidence="2"/>
<comment type="catalytic activity">
    <reaction evidence="17">
        <text>L-seryl-[protein] + ATP = O-phospho-L-seryl-[protein] + ADP + H(+)</text>
        <dbReference type="Rhea" id="RHEA:17989"/>
        <dbReference type="Rhea" id="RHEA-COMP:9863"/>
        <dbReference type="Rhea" id="RHEA-COMP:11604"/>
        <dbReference type="ChEBI" id="CHEBI:15378"/>
        <dbReference type="ChEBI" id="CHEBI:29999"/>
        <dbReference type="ChEBI" id="CHEBI:30616"/>
        <dbReference type="ChEBI" id="CHEBI:83421"/>
        <dbReference type="ChEBI" id="CHEBI:456216"/>
        <dbReference type="EC" id="2.7.11.1"/>
    </reaction>
</comment>
<evidence type="ECO:0000256" key="13">
    <source>
        <dbReference type="ARBA" id="ARBA00023136"/>
    </source>
</evidence>